<gene>
    <name evidence="1" type="ORF">RICGR_0152</name>
</gene>
<dbReference type="Proteomes" id="UP000054075">
    <property type="component" value="Unassembled WGS sequence"/>
</dbReference>
<comment type="caution">
    <text evidence="1">The sequence shown here is derived from an EMBL/GenBank/DDBJ whole genome shotgun (WGS) entry which is preliminary data.</text>
</comment>
<reference evidence="1" key="2">
    <citation type="submission" date="2007-10" db="EMBL/GenBank/DDBJ databases">
        <authorList>
            <person name="Myers G.S."/>
        </authorList>
    </citation>
    <scope>NUCLEOTIDE SEQUENCE [LARGE SCALE GENOMIC DNA]</scope>
</reference>
<accession>A8PKF3</accession>
<name>A8PKF3_9COXI</name>
<proteinExistence type="predicted"/>
<keyword evidence="2" id="KW-1185">Reference proteome</keyword>
<evidence type="ECO:0000313" key="2">
    <source>
        <dbReference type="Proteomes" id="UP000054075"/>
    </source>
</evidence>
<evidence type="ECO:0000313" key="1">
    <source>
        <dbReference type="EMBL" id="EDP46586.1"/>
    </source>
</evidence>
<dbReference type="EMBL" id="AAQJ02000001">
    <property type="protein sequence ID" value="EDP46586.1"/>
    <property type="molecule type" value="Genomic_DNA"/>
</dbReference>
<sequence length="43" mass="4907">MNLNISNDDHLIRQLINHTLISQTLLAAYDIGFFEAIGHKKKV</sequence>
<organism evidence="1 2">
    <name type="scientific">Rickettsiella grylli</name>
    <dbReference type="NCBI Taxonomy" id="59196"/>
    <lineage>
        <taxon>Bacteria</taxon>
        <taxon>Pseudomonadati</taxon>
        <taxon>Pseudomonadota</taxon>
        <taxon>Gammaproteobacteria</taxon>
        <taxon>Legionellales</taxon>
        <taxon>Coxiellaceae</taxon>
        <taxon>Rickettsiella</taxon>
    </lineage>
</organism>
<protein>
    <submittedName>
        <fullName evidence="1">Uncharacterized protein</fullName>
    </submittedName>
</protein>
<reference evidence="1" key="1">
    <citation type="submission" date="2006-04" db="EMBL/GenBank/DDBJ databases">
        <authorList>
            <person name="Seshadri R."/>
            <person name="Federici B.A."/>
        </authorList>
    </citation>
    <scope>NUCLEOTIDE SEQUENCE [LARGE SCALE GENOMIC DNA]</scope>
</reference>
<dbReference type="AlphaFoldDB" id="A8PKF3"/>